<sequence length="174" mass="19180">MMMADQNPEKDSFFKEIDEELRQESYAKLWKKYGKYLIGIAVIFVASVAAYQGWKGYDLSRRSDDSALYASALNAISQNKTNDATSALARLTKDGTTGYSILAQLNQAGLIARSGDATGAAAAYLSIANDTKINEIFRDLALILSTMNNLDNGDPVELTNQIQHLILPSNPWRH</sequence>
<feature type="domain" description="Ancillary SecYEG translocon subunit/Cell division coordinator CpoB TPR" evidence="2">
    <location>
        <begin position="29"/>
        <end position="138"/>
    </location>
</feature>
<keyword evidence="1" id="KW-1133">Transmembrane helix</keyword>
<accession>A0A383CZ65</accession>
<gene>
    <name evidence="3" type="ORF">METZ01_LOCUS490208</name>
</gene>
<dbReference type="InterPro" id="IPR018704">
    <property type="entry name" value="SecYEG/CpoB_TPR"/>
</dbReference>
<dbReference type="Pfam" id="PF09976">
    <property type="entry name" value="TPR_21"/>
    <property type="match status" value="1"/>
</dbReference>
<protein>
    <recommendedName>
        <fullName evidence="2">Ancillary SecYEG translocon subunit/Cell division coordinator CpoB TPR domain-containing protein</fullName>
    </recommendedName>
</protein>
<evidence type="ECO:0000259" key="2">
    <source>
        <dbReference type="Pfam" id="PF09976"/>
    </source>
</evidence>
<reference evidence="3" key="1">
    <citation type="submission" date="2018-05" db="EMBL/GenBank/DDBJ databases">
        <authorList>
            <person name="Lanie J.A."/>
            <person name="Ng W.-L."/>
            <person name="Kazmierczak K.M."/>
            <person name="Andrzejewski T.M."/>
            <person name="Davidsen T.M."/>
            <person name="Wayne K.J."/>
            <person name="Tettelin H."/>
            <person name="Glass J.I."/>
            <person name="Rusch D."/>
            <person name="Podicherti R."/>
            <person name="Tsui H.-C.T."/>
            <person name="Winkler M.E."/>
        </authorList>
    </citation>
    <scope>NUCLEOTIDE SEQUENCE</scope>
</reference>
<evidence type="ECO:0000313" key="3">
    <source>
        <dbReference type="EMBL" id="SVE37354.1"/>
    </source>
</evidence>
<dbReference type="AlphaFoldDB" id="A0A383CZ65"/>
<proteinExistence type="predicted"/>
<organism evidence="3">
    <name type="scientific">marine metagenome</name>
    <dbReference type="NCBI Taxonomy" id="408172"/>
    <lineage>
        <taxon>unclassified sequences</taxon>
        <taxon>metagenomes</taxon>
        <taxon>ecological metagenomes</taxon>
    </lineage>
</organism>
<evidence type="ECO:0000256" key="1">
    <source>
        <dbReference type="SAM" id="Phobius"/>
    </source>
</evidence>
<feature type="non-terminal residue" evidence="3">
    <location>
        <position position="174"/>
    </location>
</feature>
<keyword evidence="1" id="KW-0812">Transmembrane</keyword>
<name>A0A383CZ65_9ZZZZ</name>
<dbReference type="EMBL" id="UINC01212850">
    <property type="protein sequence ID" value="SVE37354.1"/>
    <property type="molecule type" value="Genomic_DNA"/>
</dbReference>
<feature type="transmembrane region" description="Helical" evidence="1">
    <location>
        <begin position="36"/>
        <end position="54"/>
    </location>
</feature>
<keyword evidence="1" id="KW-0472">Membrane</keyword>